<dbReference type="EMBL" id="JAAFYZ010000034">
    <property type="protein sequence ID" value="MBS2547764.1"/>
    <property type="molecule type" value="Genomic_DNA"/>
</dbReference>
<feature type="domain" description="HTH arsR-type" evidence="1">
    <location>
        <begin position="31"/>
        <end position="110"/>
    </location>
</feature>
<keyword evidence="3" id="KW-1185">Reference proteome</keyword>
<dbReference type="Pfam" id="PF12840">
    <property type="entry name" value="HTH_20"/>
    <property type="match status" value="1"/>
</dbReference>
<dbReference type="SUPFAM" id="SSF46785">
    <property type="entry name" value="Winged helix' DNA-binding domain"/>
    <property type="match status" value="1"/>
</dbReference>
<sequence length="217" mass="23528">MSLDDTSQNDALTEPAPVLSPQGLLEVDDPVALRALTHPVRIAVLEALTTKGPLTATEAGETIGASATTCSFHLRQLAKYGFVEEAGHGPGRRRPWRLTHLGISYSQAADDPRTAEAAKRLAGLVMGQSLVRLRTWMETRDKFPPTWQKAADTTTAVLFATPDELKALNNELLAVVMRYRAALTDPDRRAPNVLPVEVVVVGYPIERHPDTSGAEDA</sequence>
<dbReference type="InterPro" id="IPR001845">
    <property type="entry name" value="HTH_ArsR_DNA-bd_dom"/>
</dbReference>
<name>A0ABS5KP52_9ACTN</name>
<dbReference type="InterPro" id="IPR036390">
    <property type="entry name" value="WH_DNA-bd_sf"/>
</dbReference>
<gene>
    <name evidence="2" type="ORF">KGQ19_12890</name>
</gene>
<evidence type="ECO:0000259" key="1">
    <source>
        <dbReference type="SMART" id="SM00418"/>
    </source>
</evidence>
<evidence type="ECO:0000313" key="2">
    <source>
        <dbReference type="EMBL" id="MBS2547764.1"/>
    </source>
</evidence>
<proteinExistence type="predicted"/>
<dbReference type="InterPro" id="IPR011991">
    <property type="entry name" value="ArsR-like_HTH"/>
</dbReference>
<evidence type="ECO:0000313" key="3">
    <source>
        <dbReference type="Proteomes" id="UP000730482"/>
    </source>
</evidence>
<dbReference type="Proteomes" id="UP000730482">
    <property type="component" value="Unassembled WGS sequence"/>
</dbReference>
<accession>A0ABS5KP52</accession>
<reference evidence="2 3" key="1">
    <citation type="submission" date="2020-02" db="EMBL/GenBank/DDBJ databases">
        <title>Acidophilic actinobacteria isolated from forest soil.</title>
        <authorList>
            <person name="Golinska P."/>
        </authorList>
    </citation>
    <scope>NUCLEOTIDE SEQUENCE [LARGE SCALE GENOMIC DNA]</scope>
    <source>
        <strain evidence="2 3">NL8</strain>
    </source>
</reference>
<dbReference type="CDD" id="cd00090">
    <property type="entry name" value="HTH_ARSR"/>
    <property type="match status" value="1"/>
</dbReference>
<organism evidence="2 3">
    <name type="scientific">Catenulispora pinistramenti</name>
    <dbReference type="NCBI Taxonomy" id="2705254"/>
    <lineage>
        <taxon>Bacteria</taxon>
        <taxon>Bacillati</taxon>
        <taxon>Actinomycetota</taxon>
        <taxon>Actinomycetes</taxon>
        <taxon>Catenulisporales</taxon>
        <taxon>Catenulisporaceae</taxon>
        <taxon>Catenulispora</taxon>
    </lineage>
</organism>
<protein>
    <submittedName>
        <fullName evidence="2">Helix-turn-helix transcriptional regulator</fullName>
    </submittedName>
</protein>
<dbReference type="RefSeq" id="WP_212009345.1">
    <property type="nucleotide sequence ID" value="NZ_JAAFYZ010000034.1"/>
</dbReference>
<dbReference type="Gene3D" id="1.10.10.10">
    <property type="entry name" value="Winged helix-like DNA-binding domain superfamily/Winged helix DNA-binding domain"/>
    <property type="match status" value="1"/>
</dbReference>
<comment type="caution">
    <text evidence="2">The sequence shown here is derived from an EMBL/GenBank/DDBJ whole genome shotgun (WGS) entry which is preliminary data.</text>
</comment>
<dbReference type="InterPro" id="IPR036388">
    <property type="entry name" value="WH-like_DNA-bd_sf"/>
</dbReference>
<dbReference type="SMART" id="SM00418">
    <property type="entry name" value="HTH_ARSR"/>
    <property type="match status" value="1"/>
</dbReference>